<proteinExistence type="predicted"/>
<sequence length="69" mass="8359">MPNMRRKLEYKLGIPMDNISKLAKTFSETDMSDEKRTRQFAKQVRRQTGLAIPREMEDFIIRKMVNRRR</sequence>
<comment type="caution">
    <text evidence="1">The sequence shown here is derived from an EMBL/GenBank/DDBJ whole genome shotgun (WGS) entry which is preliminary data.</text>
</comment>
<evidence type="ECO:0000313" key="2">
    <source>
        <dbReference type="Proteomes" id="UP001235343"/>
    </source>
</evidence>
<dbReference type="EMBL" id="JASTZU010000018">
    <property type="protein sequence ID" value="MDL4839527.1"/>
    <property type="molecule type" value="Genomic_DNA"/>
</dbReference>
<reference evidence="1 2" key="1">
    <citation type="submission" date="2023-06" db="EMBL/GenBank/DDBJ databases">
        <title>Aquibacillus rhizosphaerae LR5S19.</title>
        <authorList>
            <person name="Sun J.-Q."/>
        </authorList>
    </citation>
    <scope>NUCLEOTIDE SEQUENCE [LARGE SCALE GENOMIC DNA]</scope>
    <source>
        <strain evidence="1 2">LR5S19</strain>
    </source>
</reference>
<dbReference type="Pfam" id="PF14069">
    <property type="entry name" value="SpoVIF"/>
    <property type="match status" value="1"/>
</dbReference>
<gene>
    <name evidence="1" type="ORF">QQS35_03525</name>
</gene>
<keyword evidence="2" id="KW-1185">Reference proteome</keyword>
<organism evidence="1 2">
    <name type="scientific">Aquibacillus rhizosphaerae</name>
    <dbReference type="NCBI Taxonomy" id="3051431"/>
    <lineage>
        <taxon>Bacteria</taxon>
        <taxon>Bacillati</taxon>
        <taxon>Bacillota</taxon>
        <taxon>Bacilli</taxon>
        <taxon>Bacillales</taxon>
        <taxon>Bacillaceae</taxon>
        <taxon>Aquibacillus</taxon>
    </lineage>
</organism>
<dbReference type="InterPro" id="IPR025942">
    <property type="entry name" value="SpoVIF"/>
</dbReference>
<evidence type="ECO:0000313" key="1">
    <source>
        <dbReference type="EMBL" id="MDL4839527.1"/>
    </source>
</evidence>
<protein>
    <submittedName>
        <fullName evidence="1">Stage VI sporulation protein F</fullName>
    </submittedName>
</protein>
<name>A0ABT7L2T3_9BACI</name>
<dbReference type="Proteomes" id="UP001235343">
    <property type="component" value="Unassembled WGS sequence"/>
</dbReference>
<dbReference type="RefSeq" id="WP_285930425.1">
    <property type="nucleotide sequence ID" value="NZ_JASTZU010000018.1"/>
</dbReference>
<accession>A0ABT7L2T3</accession>